<name>A0AAP5I9K4_9CYAN</name>
<evidence type="ECO:0000259" key="4">
    <source>
        <dbReference type="PROSITE" id="PS50851"/>
    </source>
</evidence>
<dbReference type="PROSITE" id="PS50851">
    <property type="entry name" value="CHEW"/>
    <property type="match status" value="1"/>
</dbReference>
<dbReference type="GO" id="GO:0005829">
    <property type="term" value="C:cytosol"/>
    <property type="evidence" value="ECO:0007669"/>
    <property type="project" value="TreeGrafter"/>
</dbReference>
<dbReference type="SUPFAM" id="SSF50341">
    <property type="entry name" value="CheW-like"/>
    <property type="match status" value="1"/>
</dbReference>
<dbReference type="InterPro" id="IPR039315">
    <property type="entry name" value="CheW"/>
</dbReference>
<dbReference type="SMART" id="SM00260">
    <property type="entry name" value="CheW"/>
    <property type="match status" value="1"/>
</dbReference>
<evidence type="ECO:0000256" key="3">
    <source>
        <dbReference type="ARBA" id="ARBA00022490"/>
    </source>
</evidence>
<comment type="caution">
    <text evidence="5">The sequence shown here is derived from an EMBL/GenBank/DDBJ whole genome shotgun (WGS) entry which is preliminary data.</text>
</comment>
<dbReference type="GO" id="GO:0006935">
    <property type="term" value="P:chemotaxis"/>
    <property type="evidence" value="ECO:0007669"/>
    <property type="project" value="InterPro"/>
</dbReference>
<protein>
    <recommendedName>
        <fullName evidence="2">Chemotaxis protein CheW</fullName>
    </recommendedName>
</protein>
<accession>A0AAP5I9K4</accession>
<dbReference type="Gene3D" id="2.30.30.40">
    <property type="entry name" value="SH3 Domains"/>
    <property type="match status" value="1"/>
</dbReference>
<dbReference type="InterPro" id="IPR002545">
    <property type="entry name" value="CheW-lke_dom"/>
</dbReference>
<dbReference type="Gene3D" id="2.40.50.180">
    <property type="entry name" value="CheA-289, Domain 4"/>
    <property type="match status" value="1"/>
</dbReference>
<feature type="domain" description="CheW-like" evidence="4">
    <location>
        <begin position="84"/>
        <end position="232"/>
    </location>
</feature>
<reference evidence="6" key="1">
    <citation type="journal article" date="2021" name="Science">
        <title>Hunting the eagle killer: A cyanobacterial neurotoxin causes vacuolar myelinopathy.</title>
        <authorList>
            <person name="Breinlinger S."/>
            <person name="Phillips T.J."/>
            <person name="Haram B.N."/>
            <person name="Mares J."/>
            <person name="Martinez Yerena J.A."/>
            <person name="Hrouzek P."/>
            <person name="Sobotka R."/>
            <person name="Henderson W.M."/>
            <person name="Schmieder P."/>
            <person name="Williams S.M."/>
            <person name="Lauderdale J.D."/>
            <person name="Wilde H.D."/>
            <person name="Gerrin W."/>
            <person name="Kust A."/>
            <person name="Washington J.W."/>
            <person name="Wagner C."/>
            <person name="Geier B."/>
            <person name="Liebeke M."/>
            <person name="Enke H."/>
            <person name="Niedermeyer T.H.J."/>
            <person name="Wilde S.B."/>
        </authorList>
    </citation>
    <scope>NUCLEOTIDE SEQUENCE [LARGE SCALE GENOMIC DNA]</scope>
    <source>
        <strain evidence="6">Thurmond2011</strain>
    </source>
</reference>
<evidence type="ECO:0000256" key="2">
    <source>
        <dbReference type="ARBA" id="ARBA00021483"/>
    </source>
</evidence>
<dbReference type="EMBL" id="JAALHA020000007">
    <property type="protein sequence ID" value="MDR9896082.1"/>
    <property type="molecule type" value="Genomic_DNA"/>
</dbReference>
<gene>
    <name evidence="5" type="ORF">G7B40_016135</name>
</gene>
<dbReference type="GO" id="GO:0007165">
    <property type="term" value="P:signal transduction"/>
    <property type="evidence" value="ECO:0007669"/>
    <property type="project" value="InterPro"/>
</dbReference>
<organism evidence="5 6">
    <name type="scientific">Aetokthonos hydrillicola Thurmond2011</name>
    <dbReference type="NCBI Taxonomy" id="2712845"/>
    <lineage>
        <taxon>Bacteria</taxon>
        <taxon>Bacillati</taxon>
        <taxon>Cyanobacteriota</taxon>
        <taxon>Cyanophyceae</taxon>
        <taxon>Nostocales</taxon>
        <taxon>Hapalosiphonaceae</taxon>
        <taxon>Aetokthonos</taxon>
    </lineage>
</organism>
<proteinExistence type="predicted"/>
<evidence type="ECO:0000313" key="5">
    <source>
        <dbReference type="EMBL" id="MDR9896082.1"/>
    </source>
</evidence>
<dbReference type="Proteomes" id="UP000667802">
    <property type="component" value="Unassembled WGS sequence"/>
</dbReference>
<sequence>MQQNIVNDCWNHIGVEGDRSCTELTTFIHCRNCPVYSAAGRSLLEREAPVEYLNEWTSILSKTQSEHSVSASQLSTTVLGLAQTISVMIFRLGGEWLALPVRLFQEVTQPCTIHSIPHRTNELFLGLVNIRGEILMCVSLSHLLDLETIADSTNHLSSVTPQRMVVVGTNEERWVFTVDEVCGIHRFHNQELQAAPVVISKATEAYTKGVIHWQDQKVNYLDSDLLFYTLNRRVL</sequence>
<dbReference type="RefSeq" id="WP_208340084.1">
    <property type="nucleotide sequence ID" value="NZ_CAWQFN010000602.1"/>
</dbReference>
<dbReference type="AlphaFoldDB" id="A0AAP5I9K4"/>
<dbReference type="InterPro" id="IPR036061">
    <property type="entry name" value="CheW-like_dom_sf"/>
</dbReference>
<keyword evidence="3" id="KW-0963">Cytoplasm</keyword>
<dbReference type="PANTHER" id="PTHR22617:SF45">
    <property type="entry name" value="CHEMOTAXIS PROTEIN CHEW"/>
    <property type="match status" value="1"/>
</dbReference>
<dbReference type="PANTHER" id="PTHR22617">
    <property type="entry name" value="CHEMOTAXIS SENSOR HISTIDINE KINASE-RELATED"/>
    <property type="match status" value="1"/>
</dbReference>
<comment type="subcellular location">
    <subcellularLocation>
        <location evidence="1">Cytoplasm</location>
    </subcellularLocation>
</comment>
<evidence type="ECO:0000313" key="6">
    <source>
        <dbReference type="Proteomes" id="UP000667802"/>
    </source>
</evidence>
<dbReference type="Pfam" id="PF01584">
    <property type="entry name" value="CheW"/>
    <property type="match status" value="1"/>
</dbReference>
<keyword evidence="6" id="KW-1185">Reference proteome</keyword>
<evidence type="ECO:0000256" key="1">
    <source>
        <dbReference type="ARBA" id="ARBA00004496"/>
    </source>
</evidence>